<feature type="region of interest" description="Disordered" evidence="1">
    <location>
        <begin position="171"/>
        <end position="250"/>
    </location>
</feature>
<feature type="region of interest" description="Disordered" evidence="1">
    <location>
        <begin position="50"/>
        <end position="72"/>
    </location>
</feature>
<dbReference type="Proteomes" id="UP001054889">
    <property type="component" value="Unassembled WGS sequence"/>
</dbReference>
<reference evidence="2" key="1">
    <citation type="journal article" date="2018" name="DNA Res.">
        <title>Multiple hybrid de novo genome assembly of finger millet, an orphan allotetraploid crop.</title>
        <authorList>
            <person name="Hatakeyama M."/>
            <person name="Aluri S."/>
            <person name="Balachadran M.T."/>
            <person name="Sivarajan S.R."/>
            <person name="Patrignani A."/>
            <person name="Gruter S."/>
            <person name="Poveda L."/>
            <person name="Shimizu-Inatsugi R."/>
            <person name="Baeten J."/>
            <person name="Francoijs K.J."/>
            <person name="Nataraja K.N."/>
            <person name="Reddy Y.A.N."/>
            <person name="Phadnis S."/>
            <person name="Ravikumar R.L."/>
            <person name="Schlapbach R."/>
            <person name="Sreeman S.M."/>
            <person name="Shimizu K.K."/>
        </authorList>
    </citation>
    <scope>NUCLEOTIDE SEQUENCE</scope>
</reference>
<feature type="compositionally biased region" description="Low complexity" evidence="1">
    <location>
        <begin position="229"/>
        <end position="240"/>
    </location>
</feature>
<sequence length="250" mass="27180">MPPVTPFPLPDLFHCNDDRCKALDGRLVTRLVMQRWEKLVDLIVYGAQRRRGGGGRTGNAATTKHGARRQKPRRISMEGLQRAMSDLALELARDRKQSSSTADAATTTTTNNNTNNKKHLPSITEQQQQVENARCECCGMQEECTPAYVRRVREPVLRALGVRAVRGGCQRRGGDAARRAHGGGAGGAHGRVRQVQPRRPRQPWCSCRRRPCGRSSGRGPGPIAPGTTSSDPAGSPGAPSCIPAITKDFN</sequence>
<evidence type="ECO:0000256" key="1">
    <source>
        <dbReference type="SAM" id="MobiDB-lite"/>
    </source>
</evidence>
<dbReference type="Pfam" id="PF07911">
    <property type="entry name" value="DUF1677"/>
    <property type="match status" value="1"/>
</dbReference>
<reference evidence="2" key="2">
    <citation type="submission" date="2021-12" db="EMBL/GenBank/DDBJ databases">
        <title>Resequencing data analysis of finger millet.</title>
        <authorList>
            <person name="Hatakeyama M."/>
            <person name="Aluri S."/>
            <person name="Balachadran M.T."/>
            <person name="Sivarajan S.R."/>
            <person name="Poveda L."/>
            <person name="Shimizu-Inatsugi R."/>
            <person name="Schlapbach R."/>
            <person name="Sreeman S.M."/>
            <person name="Shimizu K.K."/>
        </authorList>
    </citation>
    <scope>NUCLEOTIDE SEQUENCE</scope>
</reference>
<evidence type="ECO:0000313" key="2">
    <source>
        <dbReference type="EMBL" id="GJN06355.1"/>
    </source>
</evidence>
<feature type="region of interest" description="Disordered" evidence="1">
    <location>
        <begin position="93"/>
        <end position="124"/>
    </location>
</feature>
<proteinExistence type="predicted"/>
<protein>
    <submittedName>
        <fullName evidence="2">Uncharacterized protein</fullName>
    </submittedName>
</protein>
<comment type="caution">
    <text evidence="2">The sequence shown here is derived from an EMBL/GenBank/DDBJ whole genome shotgun (WGS) entry which is preliminary data.</text>
</comment>
<keyword evidence="3" id="KW-1185">Reference proteome</keyword>
<feature type="compositionally biased region" description="Low complexity" evidence="1">
    <location>
        <begin position="106"/>
        <end position="115"/>
    </location>
</feature>
<name>A0AAV5D8H9_ELECO</name>
<dbReference type="InterPro" id="IPR012876">
    <property type="entry name" value="DUF1677_pln"/>
</dbReference>
<dbReference type="AlphaFoldDB" id="A0AAV5D8H9"/>
<gene>
    <name evidence="2" type="primary">ga24077</name>
    <name evidence="2" type="ORF">PR202_ga24077</name>
</gene>
<evidence type="ECO:0000313" key="3">
    <source>
        <dbReference type="Proteomes" id="UP001054889"/>
    </source>
</evidence>
<feature type="compositionally biased region" description="Basic residues" evidence="1">
    <location>
        <begin position="190"/>
        <end position="212"/>
    </location>
</feature>
<accession>A0AAV5D8H9</accession>
<organism evidence="2 3">
    <name type="scientific">Eleusine coracana subsp. coracana</name>
    <dbReference type="NCBI Taxonomy" id="191504"/>
    <lineage>
        <taxon>Eukaryota</taxon>
        <taxon>Viridiplantae</taxon>
        <taxon>Streptophyta</taxon>
        <taxon>Embryophyta</taxon>
        <taxon>Tracheophyta</taxon>
        <taxon>Spermatophyta</taxon>
        <taxon>Magnoliopsida</taxon>
        <taxon>Liliopsida</taxon>
        <taxon>Poales</taxon>
        <taxon>Poaceae</taxon>
        <taxon>PACMAD clade</taxon>
        <taxon>Chloridoideae</taxon>
        <taxon>Cynodonteae</taxon>
        <taxon>Eleusininae</taxon>
        <taxon>Eleusine</taxon>
    </lineage>
</organism>
<dbReference type="EMBL" id="BQKI01000012">
    <property type="protein sequence ID" value="GJN06355.1"/>
    <property type="molecule type" value="Genomic_DNA"/>
</dbReference>